<proteinExistence type="predicted"/>
<dbReference type="InterPro" id="IPR021728">
    <property type="entry name" value="DUF3300"/>
</dbReference>
<keyword evidence="3" id="KW-1185">Reference proteome</keyword>
<dbReference type="KEGG" id="gbn:GEOBRER4_20860"/>
<evidence type="ECO:0008006" key="4">
    <source>
        <dbReference type="Google" id="ProtNLM"/>
    </source>
</evidence>
<feature type="compositionally biased region" description="Low complexity" evidence="1">
    <location>
        <begin position="414"/>
        <end position="438"/>
    </location>
</feature>
<dbReference type="Proteomes" id="UP000515472">
    <property type="component" value="Chromosome"/>
</dbReference>
<feature type="compositionally biased region" description="Basic and acidic residues" evidence="1">
    <location>
        <begin position="317"/>
        <end position="342"/>
    </location>
</feature>
<dbReference type="RefSeq" id="WP_185242261.1">
    <property type="nucleotide sequence ID" value="NZ_AP023213.1"/>
</dbReference>
<name>A0A6S6M631_9BACT</name>
<feature type="compositionally biased region" description="Basic and acidic residues" evidence="1">
    <location>
        <begin position="505"/>
        <end position="525"/>
    </location>
</feature>
<evidence type="ECO:0000313" key="2">
    <source>
        <dbReference type="EMBL" id="BCG47336.1"/>
    </source>
</evidence>
<gene>
    <name evidence="2" type="ORF">GEOBRER4_n2165</name>
</gene>
<dbReference type="EMBL" id="AP023213">
    <property type="protein sequence ID" value="BCG47336.1"/>
    <property type="molecule type" value="Genomic_DNA"/>
</dbReference>
<evidence type="ECO:0000256" key="1">
    <source>
        <dbReference type="SAM" id="MobiDB-lite"/>
    </source>
</evidence>
<dbReference type="AlphaFoldDB" id="A0A6S6M631"/>
<dbReference type="PANTHER" id="PTHR40269:SF1">
    <property type="entry name" value="OUTER MEMBRANE PROTEIN"/>
    <property type="match status" value="1"/>
</dbReference>
<dbReference type="Pfam" id="PF11737">
    <property type="entry name" value="DUF3300"/>
    <property type="match status" value="1"/>
</dbReference>
<dbReference type="PANTHER" id="PTHR40269">
    <property type="entry name" value="OUTER MEMBRANE PROTEIN-RELATED"/>
    <property type="match status" value="1"/>
</dbReference>
<evidence type="ECO:0000313" key="3">
    <source>
        <dbReference type="Proteomes" id="UP000515472"/>
    </source>
</evidence>
<feature type="compositionally biased region" description="Basic and acidic residues" evidence="1">
    <location>
        <begin position="479"/>
        <end position="494"/>
    </location>
</feature>
<feature type="compositionally biased region" description="Basic and acidic residues" evidence="1">
    <location>
        <begin position="351"/>
        <end position="362"/>
    </location>
</feature>
<accession>A0A6S6M631</accession>
<reference evidence="2 3" key="1">
    <citation type="submission" date="2020-06" db="EMBL/GenBank/DDBJ databases">
        <title>Interaction of electrochemicaly active bacteria, Geobacter bremensis R4 on different carbon anode.</title>
        <authorList>
            <person name="Meng L."/>
            <person name="Yoshida N."/>
        </authorList>
    </citation>
    <scope>NUCLEOTIDE SEQUENCE [LARGE SCALE GENOMIC DNA]</scope>
    <source>
        <strain evidence="2 3">R4</strain>
    </source>
</reference>
<protein>
    <recommendedName>
        <fullName evidence="4">DUF3300 domain-containing protein</fullName>
    </recommendedName>
</protein>
<organism evidence="2 3">
    <name type="scientific">Citrifermentans bremense</name>
    <dbReference type="NCBI Taxonomy" id="60035"/>
    <lineage>
        <taxon>Bacteria</taxon>
        <taxon>Pseudomonadati</taxon>
        <taxon>Thermodesulfobacteriota</taxon>
        <taxon>Desulfuromonadia</taxon>
        <taxon>Geobacterales</taxon>
        <taxon>Geobacteraceae</taxon>
        <taxon>Citrifermentans</taxon>
    </lineage>
</organism>
<feature type="compositionally biased region" description="Low complexity" evidence="1">
    <location>
        <begin position="379"/>
        <end position="394"/>
    </location>
</feature>
<feature type="region of interest" description="Disordered" evidence="1">
    <location>
        <begin position="274"/>
        <end position="525"/>
    </location>
</feature>
<sequence length="525" mass="58580">MKKPLLVLLLALMVPLIFSPGATLWAESYQQEYYQVGADLLMPDELDELLAPIALYPDPLIAQILPASTYVDQIGDAARFVRRYGTGRVDYQGWDISVRAIAHYPQVLYMLDQNPDWTASLGQAFVEQPQDVMDAIQRLRDDARAAGNLYTTPQQQVIVDGGIISIVPARPQYVYLPVYDPYVVYYEPYSPSYPFITFSTGFVIGAWLNRDCDWRRHRVYYHGWRGTGWVNRARPHIHDRRGIYINTRASNIRVNTRVTQRDTRVYRTELRNEGLRWRGKSGGHSTPTRVQTRRGGATPGARSETPRQGQPPQPRPGRVETPRQGQTHEPRPARVEQQRPGKTESTPSGRTEPRPGRTEVKPSGESQQRPSRVEQRKGPAVQQAPAATAPQPATSGEKERSRQLRQINRPPATPTTVVPRATVPRGTIPAPSTSTPPARVLETPPTRPVIPHPAARHEVPHSTPRPSAVPAPAPPVAPREVEPQRPSRPEREPVEGAGRGVGRGGEGRAEPRGGSGERKDRLKEN</sequence>
<feature type="compositionally biased region" description="Pro residues" evidence="1">
    <location>
        <begin position="467"/>
        <end position="477"/>
    </location>
</feature>